<dbReference type="Proteomes" id="UP000292881">
    <property type="component" value="Unassembled WGS sequence"/>
</dbReference>
<sequence length="207" mass="22621">MSRIAVRVYARDPISEAGVTSALRPRPEVRVVSADEQDAPDVVLVIVDAVDDESLNTLRFVRRNGEARVILIASELDDQDLVRAVESGAVGFVRRSEATTDRLVSCIVSAAAGEGTVPPDLLGRLLDQVGRLQRTVLDPRGIAFTGLASREIEVLRLVADGWDTAHIAAELCYSERTVKNVLHDVTTRLQLRNRSHAVAYAMREGLI</sequence>
<dbReference type="GO" id="GO:0006355">
    <property type="term" value="P:regulation of DNA-templated transcription"/>
    <property type="evidence" value="ECO:0007669"/>
    <property type="project" value="InterPro"/>
</dbReference>
<dbReference type="OrthoDB" id="4309410at2"/>
<evidence type="ECO:0000313" key="5">
    <source>
        <dbReference type="EMBL" id="RXZ50176.1"/>
    </source>
</evidence>
<proteinExistence type="predicted"/>
<evidence type="ECO:0000259" key="4">
    <source>
        <dbReference type="PROSITE" id="PS50043"/>
    </source>
</evidence>
<dbReference type="AlphaFoldDB" id="A0A4Q2JT11"/>
<dbReference type="GO" id="GO:0003677">
    <property type="term" value="F:DNA binding"/>
    <property type="evidence" value="ECO:0007669"/>
    <property type="project" value="UniProtKB-KW"/>
</dbReference>
<keyword evidence="6" id="KW-1185">Reference proteome</keyword>
<dbReference type="SUPFAM" id="SSF52172">
    <property type="entry name" value="CheY-like"/>
    <property type="match status" value="1"/>
</dbReference>
<dbReference type="Pfam" id="PF00196">
    <property type="entry name" value="GerE"/>
    <property type="match status" value="1"/>
</dbReference>
<name>A0A4Q2JT11_9MICO</name>
<dbReference type="PANTHER" id="PTHR43214">
    <property type="entry name" value="TWO-COMPONENT RESPONSE REGULATOR"/>
    <property type="match status" value="1"/>
</dbReference>
<accession>A0A4Q2JT11</accession>
<keyword evidence="2" id="KW-0238">DNA-binding</keyword>
<evidence type="ECO:0000256" key="1">
    <source>
        <dbReference type="ARBA" id="ARBA00023015"/>
    </source>
</evidence>
<evidence type="ECO:0000256" key="3">
    <source>
        <dbReference type="ARBA" id="ARBA00023163"/>
    </source>
</evidence>
<protein>
    <submittedName>
        <fullName evidence="5">Response regulator transcription factor</fullName>
    </submittedName>
</protein>
<dbReference type="InterPro" id="IPR011006">
    <property type="entry name" value="CheY-like_superfamily"/>
</dbReference>
<organism evidence="5 6">
    <name type="scientific">Agromyces binzhouensis</name>
    <dbReference type="NCBI Taxonomy" id="1817495"/>
    <lineage>
        <taxon>Bacteria</taxon>
        <taxon>Bacillati</taxon>
        <taxon>Actinomycetota</taxon>
        <taxon>Actinomycetes</taxon>
        <taxon>Micrococcales</taxon>
        <taxon>Microbacteriaceae</taxon>
        <taxon>Agromyces</taxon>
    </lineage>
</organism>
<dbReference type="InterPro" id="IPR000792">
    <property type="entry name" value="Tscrpt_reg_LuxR_C"/>
</dbReference>
<dbReference type="InterPro" id="IPR039420">
    <property type="entry name" value="WalR-like"/>
</dbReference>
<dbReference type="PANTHER" id="PTHR43214:SF24">
    <property type="entry name" value="TRANSCRIPTIONAL REGULATORY PROTEIN NARL-RELATED"/>
    <property type="match status" value="1"/>
</dbReference>
<dbReference type="SUPFAM" id="SSF46894">
    <property type="entry name" value="C-terminal effector domain of the bipartite response regulators"/>
    <property type="match status" value="1"/>
</dbReference>
<evidence type="ECO:0000256" key="2">
    <source>
        <dbReference type="ARBA" id="ARBA00023125"/>
    </source>
</evidence>
<keyword evidence="1" id="KW-0805">Transcription regulation</keyword>
<comment type="caution">
    <text evidence="5">The sequence shown here is derived from an EMBL/GenBank/DDBJ whole genome shotgun (WGS) entry which is preliminary data.</text>
</comment>
<dbReference type="Gene3D" id="3.40.50.2300">
    <property type="match status" value="1"/>
</dbReference>
<dbReference type="SMART" id="SM00421">
    <property type="entry name" value="HTH_LUXR"/>
    <property type="match status" value="1"/>
</dbReference>
<evidence type="ECO:0000313" key="6">
    <source>
        <dbReference type="Proteomes" id="UP000292881"/>
    </source>
</evidence>
<reference evidence="5 6" key="1">
    <citation type="submission" date="2019-01" db="EMBL/GenBank/DDBJ databases">
        <authorList>
            <person name="Li J."/>
        </authorList>
    </citation>
    <scope>NUCLEOTIDE SEQUENCE [LARGE SCALE GENOMIC DNA]</scope>
    <source>
        <strain evidence="5 6">CGMCC 4.7180</strain>
    </source>
</reference>
<keyword evidence="3" id="KW-0804">Transcription</keyword>
<dbReference type="InterPro" id="IPR016032">
    <property type="entry name" value="Sig_transdc_resp-reg_C-effctor"/>
</dbReference>
<dbReference type="PRINTS" id="PR00038">
    <property type="entry name" value="HTHLUXR"/>
</dbReference>
<dbReference type="PROSITE" id="PS50043">
    <property type="entry name" value="HTH_LUXR_2"/>
    <property type="match status" value="1"/>
</dbReference>
<gene>
    <name evidence="5" type="ORF">ESO86_03335</name>
</gene>
<feature type="domain" description="HTH luxR-type" evidence="4">
    <location>
        <begin position="140"/>
        <end position="205"/>
    </location>
</feature>
<dbReference type="CDD" id="cd06170">
    <property type="entry name" value="LuxR_C_like"/>
    <property type="match status" value="1"/>
</dbReference>
<dbReference type="RefSeq" id="WP_129233471.1">
    <property type="nucleotide sequence ID" value="NZ_SDPL01000029.1"/>
</dbReference>
<dbReference type="EMBL" id="SDPL01000029">
    <property type="protein sequence ID" value="RXZ50176.1"/>
    <property type="molecule type" value="Genomic_DNA"/>
</dbReference>